<feature type="transmembrane region" description="Helical" evidence="1">
    <location>
        <begin position="371"/>
        <end position="388"/>
    </location>
</feature>
<protein>
    <recommendedName>
        <fullName evidence="4">YfhO family protein</fullName>
    </recommendedName>
</protein>
<feature type="transmembrane region" description="Helical" evidence="1">
    <location>
        <begin position="99"/>
        <end position="116"/>
    </location>
</feature>
<evidence type="ECO:0000313" key="3">
    <source>
        <dbReference type="Proteomes" id="UP000239532"/>
    </source>
</evidence>
<feature type="transmembrane region" description="Helical" evidence="1">
    <location>
        <begin position="528"/>
        <end position="545"/>
    </location>
</feature>
<keyword evidence="3" id="KW-1185">Reference proteome</keyword>
<feature type="transmembrane region" description="Helical" evidence="1">
    <location>
        <begin position="223"/>
        <end position="243"/>
    </location>
</feature>
<reference evidence="2 3" key="1">
    <citation type="submission" date="2016-11" db="EMBL/GenBank/DDBJ databases">
        <title>Trade-off between light-utilization and light-protection in marine flavobacteria.</title>
        <authorList>
            <person name="Kumagai Y."/>
        </authorList>
    </citation>
    <scope>NUCLEOTIDE SEQUENCE [LARGE SCALE GENOMIC DNA]</scope>
    <source>
        <strain evidence="2 3">JCM 17109</strain>
    </source>
</reference>
<feature type="transmembrane region" description="Helical" evidence="1">
    <location>
        <begin position="503"/>
        <end position="521"/>
    </location>
</feature>
<sequence length="829" mass="93581">MQFQFKKIIPHLAVFVIFIITSLAYFYPVLSGKKLYQNDIVQYKGNARQLIENREVNGEEIYWTDSVFGGMPTYQLGARYDYDFIDSLDRAIRFLPRPADYLFLYFICFYILMMVLRVDWRLGLLGALAFGFSTYLVIILGVGHNAKAHAIAYFPLVLSGIILVFQRRYIWGGILTAIAMALELQANHPQMTYYLLMAVAVLGIAYLIDAIRRNILPHYFKSIGIMIAAVLLALGTNASNLLATKEYSQESTRGPSELTINAQGESVTTTNGLDYDYITQYSYGIAESLNLIIPRFAGGGSGERPDEESNTVDFLVTTYGIPKADALAFAQQNVPLYWGAQPIVEAPAYIGITVFFLALLACFLIKGRLKWWTIGAAVLALLLSYGKNLDFLTSFFVEYVPLYSKFRAITSIQVIIELCIPILAVVGLYQLFNKKHSIEDKWKALKYVGLGLSGVILLIALLGNQFFDFAGPYDASYRNSEQLGQGFVDALRQDRFEMMRADAFRSLLYVGFIVAGLFLYLKSKLSENLLILGLGILILIDLVGFDQNYINYEETATERSNFVRASDYDPPFDATQADLEIAKDDDLFRVYDLLQDPFNSGRSPYFHRSLGGYHGAKPKRISDLADFYLRDENGYLIPEVTSQNREILNMFNVKYIITANENQIQIQENEERLGPAWFVKEYATVKDANEEIQSLIYLKRDSVAIIQEDQKKLLNLGELDFGFNGSIELIDYSPEKLTYKSKSSQPELAVFSEAYYPHGWKATIDGKEVPIAKVNYALRGLSVPAGDHEIVFEFDPEVVKTGNTIMLASNVLLGLLILGSIFLWIRKSR</sequence>
<dbReference type="RefSeq" id="WP_105982404.1">
    <property type="nucleotide sequence ID" value="NZ_MQUC01000003.1"/>
</dbReference>
<dbReference type="AlphaFoldDB" id="A0A2S9WT09"/>
<comment type="caution">
    <text evidence="2">The sequence shown here is derived from an EMBL/GenBank/DDBJ whole genome shotgun (WGS) entry which is preliminary data.</text>
</comment>
<feature type="transmembrane region" description="Helical" evidence="1">
    <location>
        <begin position="408"/>
        <end position="432"/>
    </location>
</feature>
<dbReference type="OrthoDB" id="9772884at2"/>
<feature type="transmembrane region" description="Helical" evidence="1">
    <location>
        <begin position="12"/>
        <end position="30"/>
    </location>
</feature>
<name>A0A2S9WT09_9FLAO</name>
<dbReference type="PANTHER" id="PTHR38454">
    <property type="entry name" value="INTEGRAL MEMBRANE PROTEIN-RELATED"/>
    <property type="match status" value="1"/>
</dbReference>
<dbReference type="Pfam" id="PF09586">
    <property type="entry name" value="YfhO"/>
    <property type="match status" value="1"/>
</dbReference>
<dbReference type="EMBL" id="MQUC01000003">
    <property type="protein sequence ID" value="PRP66589.1"/>
    <property type="molecule type" value="Genomic_DNA"/>
</dbReference>
<keyword evidence="1" id="KW-0472">Membrane</keyword>
<feature type="transmembrane region" description="Helical" evidence="1">
    <location>
        <begin position="346"/>
        <end position="364"/>
    </location>
</feature>
<feature type="transmembrane region" description="Helical" evidence="1">
    <location>
        <begin position="122"/>
        <end position="143"/>
    </location>
</feature>
<feature type="transmembrane region" description="Helical" evidence="1">
    <location>
        <begin position="805"/>
        <end position="825"/>
    </location>
</feature>
<proteinExistence type="predicted"/>
<organism evidence="2 3">
    <name type="scientific">Nonlabens agnitus</name>
    <dbReference type="NCBI Taxonomy" id="870484"/>
    <lineage>
        <taxon>Bacteria</taxon>
        <taxon>Pseudomonadati</taxon>
        <taxon>Bacteroidota</taxon>
        <taxon>Flavobacteriia</taxon>
        <taxon>Flavobacteriales</taxon>
        <taxon>Flavobacteriaceae</taxon>
        <taxon>Nonlabens</taxon>
    </lineage>
</organism>
<dbReference type="Proteomes" id="UP000239532">
    <property type="component" value="Unassembled WGS sequence"/>
</dbReference>
<feature type="transmembrane region" description="Helical" evidence="1">
    <location>
        <begin position="191"/>
        <end position="211"/>
    </location>
</feature>
<keyword evidence="1" id="KW-1133">Transmembrane helix</keyword>
<evidence type="ECO:0000256" key="1">
    <source>
        <dbReference type="SAM" id="Phobius"/>
    </source>
</evidence>
<feature type="transmembrane region" description="Helical" evidence="1">
    <location>
        <begin position="150"/>
        <end position="171"/>
    </location>
</feature>
<evidence type="ECO:0000313" key="2">
    <source>
        <dbReference type="EMBL" id="PRP66589.1"/>
    </source>
</evidence>
<dbReference type="PANTHER" id="PTHR38454:SF1">
    <property type="entry name" value="INTEGRAL MEMBRANE PROTEIN"/>
    <property type="match status" value="1"/>
</dbReference>
<accession>A0A2S9WT09</accession>
<gene>
    <name evidence="2" type="ORF">BST86_05475</name>
</gene>
<evidence type="ECO:0008006" key="4">
    <source>
        <dbReference type="Google" id="ProtNLM"/>
    </source>
</evidence>
<dbReference type="InterPro" id="IPR018580">
    <property type="entry name" value="Uncharacterised_YfhO"/>
</dbReference>
<keyword evidence="1" id="KW-0812">Transmembrane</keyword>
<feature type="transmembrane region" description="Helical" evidence="1">
    <location>
        <begin position="444"/>
        <end position="467"/>
    </location>
</feature>